<comment type="caution">
    <text evidence="2">The sequence shown here is derived from an EMBL/GenBank/DDBJ whole genome shotgun (WGS) entry which is preliminary data.</text>
</comment>
<dbReference type="PANTHER" id="PTHR11236:SF18">
    <property type="entry name" value="AMINODEOXYCHORISMATE SYNTHASE"/>
    <property type="match status" value="1"/>
</dbReference>
<accession>A0ABS1L5P8</accession>
<dbReference type="GO" id="GO:0046820">
    <property type="term" value="F:4-amino-4-deoxychorismate synthase activity"/>
    <property type="evidence" value="ECO:0007669"/>
    <property type="project" value="UniProtKB-EC"/>
</dbReference>
<dbReference type="RefSeq" id="WP_201933776.1">
    <property type="nucleotide sequence ID" value="NZ_JAERSG010000001.1"/>
</dbReference>
<feature type="domain" description="Chorismate-utilising enzyme C-terminal" evidence="1">
    <location>
        <begin position="156"/>
        <end position="414"/>
    </location>
</feature>
<evidence type="ECO:0000313" key="2">
    <source>
        <dbReference type="EMBL" id="MBL0746837.1"/>
    </source>
</evidence>
<organism evidence="2 3">
    <name type="scientific">Nocardioides baculatus</name>
    <dbReference type="NCBI Taxonomy" id="2801337"/>
    <lineage>
        <taxon>Bacteria</taxon>
        <taxon>Bacillati</taxon>
        <taxon>Actinomycetota</taxon>
        <taxon>Actinomycetes</taxon>
        <taxon>Propionibacteriales</taxon>
        <taxon>Nocardioidaceae</taxon>
        <taxon>Nocardioides</taxon>
    </lineage>
</organism>
<dbReference type="SUPFAM" id="SSF56322">
    <property type="entry name" value="ADC synthase"/>
    <property type="match status" value="1"/>
</dbReference>
<dbReference type="PRINTS" id="PR00095">
    <property type="entry name" value="ANTSNTHASEI"/>
</dbReference>
<keyword evidence="2" id="KW-0032">Aminotransferase</keyword>
<dbReference type="InterPro" id="IPR015890">
    <property type="entry name" value="Chorismate_C"/>
</dbReference>
<evidence type="ECO:0000259" key="1">
    <source>
        <dbReference type="Pfam" id="PF00425"/>
    </source>
</evidence>
<gene>
    <name evidence="2" type="primary">pabB</name>
    <name evidence="2" type="ORF">JI751_04375</name>
</gene>
<sequence length="423" mass="46479">MSDEATEFFLDVAAQHERCFWLDGGGAREWSGRRSIIGWLADHNESLSWSAARREVTLHVGGASTVVGDDIFAVLEARMRSGEQWFGYLGYASRADLPASPDPWLPDAVWMRPTAVRVFEHPQPVHESPHVRGVRHLEAVATPSKSPTRPPSPVPAEYAAAFARVQEHLHAGNSYEVNLTHRLSITDDLDPVTAYLRLRELNPAPYSGFLQHDVDGARAWLLSSSPERYALVTPDRHLETKPIKGTTPRGATPAEDELLRTRLATESKTRAENLMIVDLLRNDLSMVCEVGSVEVPALMQVESYASVHQLVSTVRGRLRDDVTTVGALRALFPAGSMTGAPKLRTMEIIDEVESTPRGVYAGAFGWISGDGPADLGVVIRSLTTDGGGTWRLGTGGGITVRSDVDEEWAESEWKAERLLRVFD</sequence>
<protein>
    <submittedName>
        <fullName evidence="2">Aminodeoxychorismate synthase component I</fullName>
        <ecNumber evidence="2">2.6.1.85</ecNumber>
    </submittedName>
</protein>
<dbReference type="EC" id="2.6.1.85" evidence="2"/>
<reference evidence="2 3" key="1">
    <citation type="submission" date="2021-01" db="EMBL/GenBank/DDBJ databases">
        <title>Genome seq and assembly of Nocardiodes sp. G10.</title>
        <authorList>
            <person name="Chhetri G."/>
        </authorList>
    </citation>
    <scope>NUCLEOTIDE SEQUENCE [LARGE SCALE GENOMIC DNA]</scope>
    <source>
        <strain evidence="2 3">G10</strain>
    </source>
</reference>
<dbReference type="InterPro" id="IPR005801">
    <property type="entry name" value="ADC_synthase"/>
</dbReference>
<dbReference type="NCBIfam" id="TIGR00553">
    <property type="entry name" value="pabB"/>
    <property type="match status" value="1"/>
</dbReference>
<name>A0ABS1L5P8_9ACTN</name>
<proteinExistence type="predicted"/>
<dbReference type="Gene3D" id="3.60.120.10">
    <property type="entry name" value="Anthranilate synthase"/>
    <property type="match status" value="1"/>
</dbReference>
<dbReference type="InterPro" id="IPR019999">
    <property type="entry name" value="Anth_synth_I-like"/>
</dbReference>
<dbReference type="EMBL" id="JAERSG010000001">
    <property type="protein sequence ID" value="MBL0746837.1"/>
    <property type="molecule type" value="Genomic_DNA"/>
</dbReference>
<keyword evidence="2" id="KW-0808">Transferase</keyword>
<dbReference type="InterPro" id="IPR005802">
    <property type="entry name" value="ADC_synth_comp_1"/>
</dbReference>
<dbReference type="PANTHER" id="PTHR11236">
    <property type="entry name" value="AMINOBENZOATE/ANTHRANILATE SYNTHASE"/>
    <property type="match status" value="1"/>
</dbReference>
<evidence type="ECO:0000313" key="3">
    <source>
        <dbReference type="Proteomes" id="UP000636918"/>
    </source>
</evidence>
<dbReference type="Proteomes" id="UP000636918">
    <property type="component" value="Unassembled WGS sequence"/>
</dbReference>
<keyword evidence="3" id="KW-1185">Reference proteome</keyword>
<dbReference type="Pfam" id="PF00425">
    <property type="entry name" value="Chorismate_bind"/>
    <property type="match status" value="1"/>
</dbReference>